<protein>
    <submittedName>
        <fullName evidence="3">DNA-protecting protein DprA</fullName>
    </submittedName>
</protein>
<sequence length="306" mass="31531">MNITGDRTARAALTRLFEPADRVVAAVVGQLGAYAALRLLTGEQAPHALKGVTSEEFTAAVACAAQHYTGDIDPQKDLDDAAALGGGFLIPGDEHWPAGVDDLEVPPLGLWYRGNLTTGIPATDRCVTLTGSRDCTAYGAAIAGDFAHGLAQRGITVISGLGYGVDAISHKSALAGSTPEAMPTIAVVAGGVDRFYPSGNADLGRALLGTGLMISEMPAGTAPTRHRFLQRGRIMAALSGAVCVVEARYRSGALNTAHHAETIARHVAVVPGPVTSANSAGCHRLARDGSAVLVTETNELMELLTS</sequence>
<reference evidence="3 4" key="1">
    <citation type="submission" date="2022-06" db="EMBL/GenBank/DDBJ databases">
        <title>Pseudarthrobacter sp. strain RMG13 Genome sequencing and assembly.</title>
        <authorList>
            <person name="Kim I."/>
        </authorList>
    </citation>
    <scope>NUCLEOTIDE SEQUENCE [LARGE SCALE GENOMIC DNA]</scope>
    <source>
        <strain evidence="3 4">RMG13</strain>
    </source>
</reference>
<evidence type="ECO:0000259" key="2">
    <source>
        <dbReference type="Pfam" id="PF02481"/>
    </source>
</evidence>
<dbReference type="InterPro" id="IPR057666">
    <property type="entry name" value="DrpA_SLOG"/>
</dbReference>
<dbReference type="RefSeq" id="WP_254753003.1">
    <property type="nucleotide sequence ID" value="NZ_JANCLV010000022.1"/>
</dbReference>
<evidence type="ECO:0000313" key="3">
    <source>
        <dbReference type="EMBL" id="MCP9001921.1"/>
    </source>
</evidence>
<comment type="similarity">
    <text evidence="1">Belongs to the DprA/Smf family.</text>
</comment>
<dbReference type="Pfam" id="PF02481">
    <property type="entry name" value="DNA_processg_A"/>
    <property type="match status" value="1"/>
</dbReference>
<keyword evidence="4" id="KW-1185">Reference proteome</keyword>
<dbReference type="PANTHER" id="PTHR43022">
    <property type="entry name" value="PROTEIN SMF"/>
    <property type="match status" value="1"/>
</dbReference>
<name>A0ABT1LVX4_9MICC</name>
<dbReference type="Gene3D" id="3.40.50.450">
    <property type="match status" value="1"/>
</dbReference>
<dbReference type="Proteomes" id="UP001524318">
    <property type="component" value="Unassembled WGS sequence"/>
</dbReference>
<comment type="caution">
    <text evidence="3">The sequence shown here is derived from an EMBL/GenBank/DDBJ whole genome shotgun (WGS) entry which is preliminary data.</text>
</comment>
<proteinExistence type="inferred from homology"/>
<gene>
    <name evidence="3" type="ORF">NFC73_19630</name>
</gene>
<feature type="domain" description="Smf/DprA SLOG" evidence="2">
    <location>
        <begin position="88"/>
        <end position="304"/>
    </location>
</feature>
<dbReference type="SUPFAM" id="SSF102405">
    <property type="entry name" value="MCP/YpsA-like"/>
    <property type="match status" value="1"/>
</dbReference>
<dbReference type="EMBL" id="JANCLV010000022">
    <property type="protein sequence ID" value="MCP9001921.1"/>
    <property type="molecule type" value="Genomic_DNA"/>
</dbReference>
<dbReference type="InterPro" id="IPR003488">
    <property type="entry name" value="DprA"/>
</dbReference>
<accession>A0ABT1LVX4</accession>
<evidence type="ECO:0000256" key="1">
    <source>
        <dbReference type="ARBA" id="ARBA00006525"/>
    </source>
</evidence>
<organism evidence="3 4">
    <name type="scientific">Pseudarthrobacter humi</name>
    <dbReference type="NCBI Taxonomy" id="2952523"/>
    <lineage>
        <taxon>Bacteria</taxon>
        <taxon>Bacillati</taxon>
        <taxon>Actinomycetota</taxon>
        <taxon>Actinomycetes</taxon>
        <taxon>Micrococcales</taxon>
        <taxon>Micrococcaceae</taxon>
        <taxon>Pseudarthrobacter</taxon>
    </lineage>
</organism>
<dbReference type="PANTHER" id="PTHR43022:SF1">
    <property type="entry name" value="PROTEIN SMF"/>
    <property type="match status" value="1"/>
</dbReference>
<evidence type="ECO:0000313" key="4">
    <source>
        <dbReference type="Proteomes" id="UP001524318"/>
    </source>
</evidence>